<evidence type="ECO:0000313" key="2">
    <source>
        <dbReference type="EMBL" id="TDL18247.1"/>
    </source>
</evidence>
<feature type="compositionally biased region" description="Basic and acidic residues" evidence="1">
    <location>
        <begin position="262"/>
        <end position="275"/>
    </location>
</feature>
<feature type="compositionally biased region" description="Basic and acidic residues" evidence="1">
    <location>
        <begin position="214"/>
        <end position="225"/>
    </location>
</feature>
<evidence type="ECO:0000313" key="3">
    <source>
        <dbReference type="Proteomes" id="UP000294933"/>
    </source>
</evidence>
<dbReference type="AlphaFoldDB" id="A0A4Y7PS44"/>
<reference evidence="2 3" key="1">
    <citation type="submission" date="2018-06" db="EMBL/GenBank/DDBJ databases">
        <title>A transcriptomic atlas of mushroom development highlights an independent origin of complex multicellularity.</title>
        <authorList>
            <consortium name="DOE Joint Genome Institute"/>
            <person name="Krizsan K."/>
            <person name="Almasi E."/>
            <person name="Merenyi Z."/>
            <person name="Sahu N."/>
            <person name="Viragh M."/>
            <person name="Koszo T."/>
            <person name="Mondo S."/>
            <person name="Kiss B."/>
            <person name="Balint B."/>
            <person name="Kues U."/>
            <person name="Barry K."/>
            <person name="Hegedus J.C."/>
            <person name="Henrissat B."/>
            <person name="Johnson J."/>
            <person name="Lipzen A."/>
            <person name="Ohm R."/>
            <person name="Nagy I."/>
            <person name="Pangilinan J."/>
            <person name="Yan J."/>
            <person name="Xiong Y."/>
            <person name="Grigoriev I.V."/>
            <person name="Hibbett D.S."/>
            <person name="Nagy L.G."/>
        </authorList>
    </citation>
    <scope>NUCLEOTIDE SEQUENCE [LARGE SCALE GENOMIC DNA]</scope>
    <source>
        <strain evidence="2 3">SZMC22713</strain>
    </source>
</reference>
<sequence length="275" mass="28310">MATEPSAQSFREPSACHRLEVGSNLCTGWWCLPSGFRSREVHLSEPNEQTNGTTAITQLTENVLDHLLVPPRMNTVRVLAGAGAGAVRDADTAVHDQREGTASRAQSGTRHTEPPPGPGSVKDGKPAGVNVPLSGTGLTAAGVPDDGQTGPPPPSNDDTTISPFRHNYDLRTPTTHTKEQSPVTTTLPSSCTEDTSSAATSGQTPSKQSGGVKVKVEGMKIDVGAKGEGANDVAESALRGSTGSGTGTAGPMETKPPSPMNGKHESSEVEGKNTA</sequence>
<dbReference type="EMBL" id="ML170210">
    <property type="protein sequence ID" value="TDL18247.1"/>
    <property type="molecule type" value="Genomic_DNA"/>
</dbReference>
<keyword evidence="3" id="KW-1185">Reference proteome</keyword>
<accession>A0A4Y7PS44</accession>
<feature type="compositionally biased region" description="Basic and acidic residues" evidence="1">
    <location>
        <begin position="88"/>
        <end position="101"/>
    </location>
</feature>
<gene>
    <name evidence="2" type="ORF">BD410DRAFT_842974</name>
</gene>
<name>A0A4Y7PS44_9AGAM</name>
<protein>
    <submittedName>
        <fullName evidence="2">Uncharacterized protein</fullName>
    </submittedName>
</protein>
<dbReference type="VEuPathDB" id="FungiDB:BD410DRAFT_842974"/>
<organism evidence="2 3">
    <name type="scientific">Rickenella mellea</name>
    <dbReference type="NCBI Taxonomy" id="50990"/>
    <lineage>
        <taxon>Eukaryota</taxon>
        <taxon>Fungi</taxon>
        <taxon>Dikarya</taxon>
        <taxon>Basidiomycota</taxon>
        <taxon>Agaricomycotina</taxon>
        <taxon>Agaricomycetes</taxon>
        <taxon>Hymenochaetales</taxon>
        <taxon>Rickenellaceae</taxon>
        <taxon>Rickenella</taxon>
    </lineage>
</organism>
<feature type="compositionally biased region" description="Polar residues" evidence="1">
    <location>
        <begin position="172"/>
        <end position="209"/>
    </location>
</feature>
<dbReference type="Proteomes" id="UP000294933">
    <property type="component" value="Unassembled WGS sequence"/>
</dbReference>
<feature type="region of interest" description="Disordered" evidence="1">
    <location>
        <begin position="87"/>
        <end position="275"/>
    </location>
</feature>
<evidence type="ECO:0000256" key="1">
    <source>
        <dbReference type="SAM" id="MobiDB-lite"/>
    </source>
</evidence>
<proteinExistence type="predicted"/>